<dbReference type="Proteomes" id="UP000005222">
    <property type="component" value="Chromosome F"/>
</dbReference>
<dbReference type="EMBL" id="FO082054">
    <property type="protein sequence ID" value="CCE88428.1"/>
    <property type="molecule type" value="Genomic_DNA"/>
</dbReference>
<keyword evidence="3" id="KW-0223">Dioxygenase</keyword>
<dbReference type="InParanoid" id="G8YM32"/>
<organism evidence="7 8">
    <name type="scientific">Pichia sorbitophila (strain ATCC MYA-4447 / BCRC 22081 / CBS 7064 / NBRC 10061 / NRRL Y-12695)</name>
    <name type="common">Hybrid yeast</name>
    <dbReference type="NCBI Taxonomy" id="559304"/>
    <lineage>
        <taxon>Eukaryota</taxon>
        <taxon>Fungi</taxon>
        <taxon>Dikarya</taxon>
        <taxon>Ascomycota</taxon>
        <taxon>Saccharomycotina</taxon>
        <taxon>Pichiomycetes</taxon>
        <taxon>Debaryomycetaceae</taxon>
        <taxon>Millerozyma</taxon>
    </lineage>
</organism>
<dbReference type="eggNOG" id="ENOG502QR14">
    <property type="taxonomic scope" value="Eukaryota"/>
</dbReference>
<dbReference type="InterPro" id="IPR045054">
    <property type="entry name" value="P4HA-like"/>
</dbReference>
<sequence>MAKSKGDRKRSHQIDERKRSAFPESLYNIDKKKSKSFYLPQPKSLAKNQIVVIEKFFDTDFCNELISLFQSSDTLGLETTELQKSKEYAARVNDRALVTDFDAANSLWNYLRNVLLQTLDYDDDDDDMNDIRKTFSDAVCLNPKLRIYRYRKGHYFGQHYDDSVSSPITNSPDKEMGLTKWTLLIYLTGGKEFKGGGTVFYFDDTKESINFHPSKGAALLHKHGDDCLRHEGELITDGVKWVLRSDVVYKS</sequence>
<dbReference type="Gene3D" id="2.60.120.620">
    <property type="entry name" value="q2cbj1_9rhob like domain"/>
    <property type="match status" value="1"/>
</dbReference>
<dbReference type="AlphaFoldDB" id="G8YM32"/>
<dbReference type="PROSITE" id="PS51471">
    <property type="entry name" value="FE2OG_OXY"/>
    <property type="match status" value="1"/>
</dbReference>
<reference evidence="7 8" key="1">
    <citation type="journal article" date="2012" name="G3 (Bethesda)">
        <title>Pichia sorbitophila, an interspecies yeast hybrid reveals early steps of genome resolution following polyploidization.</title>
        <authorList>
            <person name="Leh Louis V."/>
            <person name="Despons L."/>
            <person name="Friedrich A."/>
            <person name="Martin T."/>
            <person name="Durrens P."/>
            <person name="Casaregola S."/>
            <person name="Neuveglise C."/>
            <person name="Fairhead C."/>
            <person name="Marck C."/>
            <person name="Cruz J.A."/>
            <person name="Straub M.L."/>
            <person name="Kugler V."/>
            <person name="Sacerdot C."/>
            <person name="Uzunov Z."/>
            <person name="Thierry A."/>
            <person name="Weiss S."/>
            <person name="Bleykasten C."/>
            <person name="De Montigny J."/>
            <person name="Jacques N."/>
            <person name="Jung P."/>
            <person name="Lemaire M."/>
            <person name="Mallet S."/>
            <person name="Morel G."/>
            <person name="Richard G.F."/>
            <person name="Sarkar A."/>
            <person name="Savel G."/>
            <person name="Schacherer J."/>
            <person name="Seret M.L."/>
            <person name="Talla E."/>
            <person name="Samson G."/>
            <person name="Jubin C."/>
            <person name="Poulain J."/>
            <person name="Vacherie B."/>
            <person name="Barbe V."/>
            <person name="Pelletier E."/>
            <person name="Sherman D.J."/>
            <person name="Westhof E."/>
            <person name="Weissenbach J."/>
            <person name="Baret P.V."/>
            <person name="Wincker P."/>
            <person name="Gaillardin C."/>
            <person name="Dujon B."/>
            <person name="Souciet J.L."/>
        </authorList>
    </citation>
    <scope>NUCLEOTIDE SEQUENCE [LARGE SCALE GENOMIC DNA]</scope>
    <source>
        <strain evidence="8">ATCC MYA-4447 / BCRC 22081 / CBS 7064 / NBRC 10061 / NRRL Y-12695</strain>
    </source>
</reference>
<accession>G8YM32</accession>
<dbReference type="GO" id="GO:0005783">
    <property type="term" value="C:endoplasmic reticulum"/>
    <property type="evidence" value="ECO:0007669"/>
    <property type="project" value="TreeGrafter"/>
</dbReference>
<dbReference type="GO" id="GO:0031418">
    <property type="term" value="F:L-ascorbic acid binding"/>
    <property type="evidence" value="ECO:0007669"/>
    <property type="project" value="InterPro"/>
</dbReference>
<keyword evidence="5" id="KW-0408">Iron</keyword>
<keyword evidence="8" id="KW-1185">Reference proteome</keyword>
<name>G8YM32_PICSO</name>
<evidence type="ECO:0000256" key="1">
    <source>
        <dbReference type="ARBA" id="ARBA00001961"/>
    </source>
</evidence>
<feature type="domain" description="Fe2OG dioxygenase" evidence="6">
    <location>
        <begin position="140"/>
        <end position="249"/>
    </location>
</feature>
<dbReference type="PANTHER" id="PTHR10869:SF236">
    <property type="entry name" value="PROLYL 4-HYDROXYLASE ALPHA SUBUNIT DOMAIN-CONTAINING PROTEIN"/>
    <property type="match status" value="1"/>
</dbReference>
<dbReference type="HOGENOM" id="CLU_041456_0_1_1"/>
<evidence type="ECO:0000256" key="5">
    <source>
        <dbReference type="ARBA" id="ARBA00023004"/>
    </source>
</evidence>
<dbReference type="GO" id="GO:0005506">
    <property type="term" value="F:iron ion binding"/>
    <property type="evidence" value="ECO:0007669"/>
    <property type="project" value="InterPro"/>
</dbReference>
<dbReference type="InterPro" id="IPR005123">
    <property type="entry name" value="Oxoglu/Fe-dep_dioxygenase_dom"/>
</dbReference>
<dbReference type="OrthoDB" id="69177at2759"/>
<dbReference type="Pfam" id="PF13640">
    <property type="entry name" value="2OG-FeII_Oxy_3"/>
    <property type="match status" value="1"/>
</dbReference>
<evidence type="ECO:0000313" key="7">
    <source>
        <dbReference type="EMBL" id="CCE88428.1"/>
    </source>
</evidence>
<evidence type="ECO:0000256" key="2">
    <source>
        <dbReference type="ARBA" id="ARBA00022723"/>
    </source>
</evidence>
<evidence type="ECO:0000256" key="4">
    <source>
        <dbReference type="ARBA" id="ARBA00023002"/>
    </source>
</evidence>
<keyword evidence="2" id="KW-0479">Metal-binding</keyword>
<dbReference type="PANTHER" id="PTHR10869">
    <property type="entry name" value="PROLYL 4-HYDROXYLASE ALPHA SUBUNIT"/>
    <property type="match status" value="1"/>
</dbReference>
<evidence type="ECO:0000259" key="6">
    <source>
        <dbReference type="PROSITE" id="PS51471"/>
    </source>
</evidence>
<gene>
    <name evidence="7" type="primary">Piso0_001933</name>
    <name evidence="7" type="ORF">GNLVRS01_PISO0F01083g</name>
</gene>
<protein>
    <submittedName>
        <fullName evidence="7">Piso0_001933 protein</fullName>
    </submittedName>
</protein>
<dbReference type="OMA" id="QFFGQHY"/>
<evidence type="ECO:0000313" key="8">
    <source>
        <dbReference type="Proteomes" id="UP000005222"/>
    </source>
</evidence>
<dbReference type="SMART" id="SM00702">
    <property type="entry name" value="P4Hc"/>
    <property type="match status" value="1"/>
</dbReference>
<keyword evidence="4" id="KW-0560">Oxidoreductase</keyword>
<dbReference type="InterPro" id="IPR044862">
    <property type="entry name" value="Pro_4_hyd_alph_FE2OG_OXY"/>
</dbReference>
<comment type="cofactor">
    <cofactor evidence="1">
        <name>L-ascorbate</name>
        <dbReference type="ChEBI" id="CHEBI:38290"/>
    </cofactor>
</comment>
<evidence type="ECO:0000256" key="3">
    <source>
        <dbReference type="ARBA" id="ARBA00022964"/>
    </source>
</evidence>
<proteinExistence type="predicted"/>
<dbReference type="GO" id="GO:0004656">
    <property type="term" value="F:procollagen-proline 4-dioxygenase activity"/>
    <property type="evidence" value="ECO:0007669"/>
    <property type="project" value="TreeGrafter"/>
</dbReference>
<dbReference type="InterPro" id="IPR006620">
    <property type="entry name" value="Pro_4_hyd_alph"/>
</dbReference>